<protein>
    <submittedName>
        <fullName evidence="1">Unplaced genomic scaffold scaffold_63, whole genome shotgun sequence</fullName>
    </submittedName>
</protein>
<accession>A0A0C9V1G9</accession>
<dbReference type="AlphaFoldDB" id="A0A0C9V1G9"/>
<gene>
    <name evidence="1" type="ORF">HYDPIDRAFT_33492</name>
</gene>
<name>A0A0C9V1G9_9AGAM</name>
<dbReference type="HOGENOM" id="CLU_1796734_0_0_1"/>
<proteinExistence type="predicted"/>
<organism evidence="1 2">
    <name type="scientific">Hydnomerulius pinastri MD-312</name>
    <dbReference type="NCBI Taxonomy" id="994086"/>
    <lineage>
        <taxon>Eukaryota</taxon>
        <taxon>Fungi</taxon>
        <taxon>Dikarya</taxon>
        <taxon>Basidiomycota</taxon>
        <taxon>Agaricomycotina</taxon>
        <taxon>Agaricomycetes</taxon>
        <taxon>Agaricomycetidae</taxon>
        <taxon>Boletales</taxon>
        <taxon>Boletales incertae sedis</taxon>
        <taxon>Leucogyrophana</taxon>
    </lineage>
</organism>
<keyword evidence="2" id="KW-1185">Reference proteome</keyword>
<dbReference type="EMBL" id="KN839897">
    <property type="protein sequence ID" value="KIJ59099.1"/>
    <property type="molecule type" value="Genomic_DNA"/>
</dbReference>
<evidence type="ECO:0000313" key="2">
    <source>
        <dbReference type="Proteomes" id="UP000053820"/>
    </source>
</evidence>
<sequence>MHHNIITAMYTALSPQQSTKCTQDTLIGLAVEGPISTYFQPDAADLLNDLLVCMVVDENFAYTLLLNHHLNPLAIPHCPVSHLAECIHQANLICQDRLEFNKLYEPSSIPPTLEPLRALVRACTATHPPKPGSSDTKPQLVQGF</sequence>
<evidence type="ECO:0000313" key="1">
    <source>
        <dbReference type="EMBL" id="KIJ59099.1"/>
    </source>
</evidence>
<reference evidence="1 2" key="1">
    <citation type="submission" date="2014-04" db="EMBL/GenBank/DDBJ databases">
        <title>Evolutionary Origins and Diversification of the Mycorrhizal Mutualists.</title>
        <authorList>
            <consortium name="DOE Joint Genome Institute"/>
            <consortium name="Mycorrhizal Genomics Consortium"/>
            <person name="Kohler A."/>
            <person name="Kuo A."/>
            <person name="Nagy L.G."/>
            <person name="Floudas D."/>
            <person name="Copeland A."/>
            <person name="Barry K.W."/>
            <person name="Cichocki N."/>
            <person name="Veneault-Fourrey C."/>
            <person name="LaButti K."/>
            <person name="Lindquist E.A."/>
            <person name="Lipzen A."/>
            <person name="Lundell T."/>
            <person name="Morin E."/>
            <person name="Murat C."/>
            <person name="Riley R."/>
            <person name="Ohm R."/>
            <person name="Sun H."/>
            <person name="Tunlid A."/>
            <person name="Henrissat B."/>
            <person name="Grigoriev I.V."/>
            <person name="Hibbett D.S."/>
            <person name="Martin F."/>
        </authorList>
    </citation>
    <scope>NUCLEOTIDE SEQUENCE [LARGE SCALE GENOMIC DNA]</scope>
    <source>
        <strain evidence="1 2">MD-312</strain>
    </source>
</reference>
<dbReference type="Proteomes" id="UP000053820">
    <property type="component" value="Unassembled WGS sequence"/>
</dbReference>